<dbReference type="PANTHER" id="PTHR47354:SF5">
    <property type="entry name" value="PROTEIN RFBI"/>
    <property type="match status" value="1"/>
</dbReference>
<dbReference type="Gene3D" id="3.40.50.80">
    <property type="entry name" value="Nucleotide-binding domain of ferredoxin-NADP reductase (FNR) module"/>
    <property type="match status" value="1"/>
</dbReference>
<evidence type="ECO:0000313" key="3">
    <source>
        <dbReference type="Proteomes" id="UP000176751"/>
    </source>
</evidence>
<dbReference type="EMBL" id="MFCA01000025">
    <property type="protein sequence ID" value="OGE01829.1"/>
    <property type="molecule type" value="Genomic_DNA"/>
</dbReference>
<evidence type="ECO:0000259" key="1">
    <source>
        <dbReference type="PROSITE" id="PS51384"/>
    </source>
</evidence>
<dbReference type="InterPro" id="IPR050415">
    <property type="entry name" value="MRET"/>
</dbReference>
<dbReference type="STRING" id="1797737.A2196_03000"/>
<dbReference type="InterPro" id="IPR017938">
    <property type="entry name" value="Riboflavin_synthase-like_b-brl"/>
</dbReference>
<dbReference type="InterPro" id="IPR039261">
    <property type="entry name" value="FNR_nucleotide-bd"/>
</dbReference>
<organism evidence="2 3">
    <name type="scientific">Candidatus Curtissbacteria bacterium RIFOXYA1_FULL_41_14</name>
    <dbReference type="NCBI Taxonomy" id="1797737"/>
    <lineage>
        <taxon>Bacteria</taxon>
        <taxon>Candidatus Curtissiibacteriota</taxon>
    </lineage>
</organism>
<reference evidence="2 3" key="1">
    <citation type="journal article" date="2016" name="Nat. Commun.">
        <title>Thousands of microbial genomes shed light on interconnected biogeochemical processes in an aquifer system.</title>
        <authorList>
            <person name="Anantharaman K."/>
            <person name="Brown C.T."/>
            <person name="Hug L.A."/>
            <person name="Sharon I."/>
            <person name="Castelle C.J."/>
            <person name="Probst A.J."/>
            <person name="Thomas B.C."/>
            <person name="Singh A."/>
            <person name="Wilkins M.J."/>
            <person name="Karaoz U."/>
            <person name="Brodie E.L."/>
            <person name="Williams K.H."/>
            <person name="Hubbard S.S."/>
            <person name="Banfield J.F."/>
        </authorList>
    </citation>
    <scope>NUCLEOTIDE SEQUENCE [LARGE SCALE GENOMIC DNA]</scope>
</reference>
<dbReference type="SUPFAM" id="SSF63380">
    <property type="entry name" value="Riboflavin synthase domain-like"/>
    <property type="match status" value="1"/>
</dbReference>
<dbReference type="PRINTS" id="PR00409">
    <property type="entry name" value="PHDIOXRDTASE"/>
</dbReference>
<gene>
    <name evidence="2" type="ORF">A2196_03000</name>
</gene>
<proteinExistence type="predicted"/>
<dbReference type="InterPro" id="IPR001433">
    <property type="entry name" value="OxRdtase_FAD/NAD-bd"/>
</dbReference>
<comment type="caution">
    <text evidence="2">The sequence shown here is derived from an EMBL/GenBank/DDBJ whole genome shotgun (WGS) entry which is preliminary data.</text>
</comment>
<dbReference type="Proteomes" id="UP000176751">
    <property type="component" value="Unassembled WGS sequence"/>
</dbReference>
<dbReference type="SUPFAM" id="SSF52343">
    <property type="entry name" value="Ferredoxin reductase-like, C-terminal NADP-linked domain"/>
    <property type="match status" value="1"/>
</dbReference>
<dbReference type="InterPro" id="IPR001709">
    <property type="entry name" value="Flavoprot_Pyr_Nucl_cyt_Rdtase"/>
</dbReference>
<protein>
    <recommendedName>
        <fullName evidence="1">FAD-binding FR-type domain-containing protein</fullName>
    </recommendedName>
</protein>
<dbReference type="Gene3D" id="2.40.30.10">
    <property type="entry name" value="Translation factors"/>
    <property type="match status" value="1"/>
</dbReference>
<sequence>MTLGLISKKKEASDVYSFIFHSEEDFGWKPGQFLMYRVEHPNPDERGERRYFSIASAPFEKQIILTTRFDRERGSSFKKVLFGLPIGSTIYAEGPRGSFVIDDPTGNCVFIAGGIGVTPFRAILLDLDYQRLPINAILLYASRTNDIVYKEEFDQLAKRHSDLKIHYIVPPNYLDEIAIRKYVPDLAKLYFYISGPKPMVVDFEELLPGMGVPAEHIKRDYFPGYDRL</sequence>
<feature type="domain" description="FAD-binding FR-type" evidence="1">
    <location>
        <begin position="1"/>
        <end position="102"/>
    </location>
</feature>
<dbReference type="CDD" id="cd00322">
    <property type="entry name" value="FNR_like"/>
    <property type="match status" value="1"/>
</dbReference>
<accession>A0A1F5HCM3</accession>
<dbReference type="PANTHER" id="PTHR47354">
    <property type="entry name" value="NADH OXIDOREDUCTASE HCR"/>
    <property type="match status" value="1"/>
</dbReference>
<dbReference type="AlphaFoldDB" id="A0A1F5HCM3"/>
<dbReference type="Pfam" id="PF00175">
    <property type="entry name" value="NAD_binding_1"/>
    <property type="match status" value="1"/>
</dbReference>
<evidence type="ECO:0000313" key="2">
    <source>
        <dbReference type="EMBL" id="OGE01829.1"/>
    </source>
</evidence>
<name>A0A1F5HCM3_9BACT</name>
<dbReference type="PRINTS" id="PR00371">
    <property type="entry name" value="FPNCR"/>
</dbReference>
<dbReference type="PROSITE" id="PS51384">
    <property type="entry name" value="FAD_FR"/>
    <property type="match status" value="1"/>
</dbReference>
<dbReference type="Pfam" id="PF00970">
    <property type="entry name" value="FAD_binding_6"/>
    <property type="match status" value="1"/>
</dbReference>
<dbReference type="InterPro" id="IPR017927">
    <property type="entry name" value="FAD-bd_FR_type"/>
</dbReference>
<dbReference type="InterPro" id="IPR008333">
    <property type="entry name" value="Cbr1-like_FAD-bd_dom"/>
</dbReference>
<dbReference type="GO" id="GO:0016491">
    <property type="term" value="F:oxidoreductase activity"/>
    <property type="evidence" value="ECO:0007669"/>
    <property type="project" value="InterPro"/>
</dbReference>